<sequence>MSVFAPEKLVADYQSGVAAWFAIARPAIRGFEAVVELNLQATKTALAEYEDKLKDALNTTNPIAGFAQRVAAPQEAAGKAVAYGRHLFDIAVSTQVEWTKVAHEQYEQADLRMKDVIGELTKHAPAGSAPVVAVLNSALSAASAAAESVRAAAGQAMEAAQSSFETAGETAAETAARTGKQVAATARKEAAGRETAA</sequence>
<evidence type="ECO:0000313" key="4">
    <source>
        <dbReference type="Proteomes" id="UP000237686"/>
    </source>
</evidence>
<accession>A0A8E2S2G6</accession>
<evidence type="ECO:0000259" key="2">
    <source>
        <dbReference type="Pfam" id="PF09361"/>
    </source>
</evidence>
<organism evidence="3 4">
    <name type="scientific">Burkholderia multivorans</name>
    <dbReference type="NCBI Taxonomy" id="87883"/>
    <lineage>
        <taxon>Bacteria</taxon>
        <taxon>Pseudomonadati</taxon>
        <taxon>Pseudomonadota</taxon>
        <taxon>Betaproteobacteria</taxon>
        <taxon>Burkholderiales</taxon>
        <taxon>Burkholderiaceae</taxon>
        <taxon>Burkholderia</taxon>
        <taxon>Burkholderia cepacia complex</taxon>
    </lineage>
</organism>
<dbReference type="InterPro" id="IPR018968">
    <property type="entry name" value="Phasin"/>
</dbReference>
<dbReference type="InterPro" id="IPR010127">
    <property type="entry name" value="Phasin_subfam-1"/>
</dbReference>
<dbReference type="EMBL" id="PVFZ01000010">
    <property type="protein sequence ID" value="PRF27080.1"/>
    <property type="molecule type" value="Genomic_DNA"/>
</dbReference>
<gene>
    <name evidence="3" type="ORF">C6P98_04455</name>
</gene>
<feature type="compositionally biased region" description="Basic and acidic residues" evidence="1">
    <location>
        <begin position="186"/>
        <end position="197"/>
    </location>
</feature>
<name>A0A8E2S2G6_9BURK</name>
<evidence type="ECO:0000313" key="3">
    <source>
        <dbReference type="EMBL" id="PRF27080.1"/>
    </source>
</evidence>
<feature type="region of interest" description="Disordered" evidence="1">
    <location>
        <begin position="160"/>
        <end position="197"/>
    </location>
</feature>
<comment type="caution">
    <text evidence="3">The sequence shown here is derived from an EMBL/GenBank/DDBJ whole genome shotgun (WGS) entry which is preliminary data.</text>
</comment>
<dbReference type="RefSeq" id="WP_006406593.1">
    <property type="nucleotide sequence ID" value="NZ_CADETI010000004.1"/>
</dbReference>
<reference evidence="3 4" key="1">
    <citation type="submission" date="2018-03" db="EMBL/GenBank/DDBJ databases">
        <authorList>
            <person name="Nguyen K."/>
            <person name="Fouts D."/>
            <person name="Sutton G."/>
        </authorList>
    </citation>
    <scope>NUCLEOTIDE SEQUENCE [LARGE SCALE GENOMIC DNA]</scope>
    <source>
        <strain evidence="3 4">AU17135</strain>
    </source>
</reference>
<dbReference type="AlphaFoldDB" id="A0A8E2S2G6"/>
<evidence type="ECO:0000256" key="1">
    <source>
        <dbReference type="SAM" id="MobiDB-lite"/>
    </source>
</evidence>
<protein>
    <submittedName>
        <fullName evidence="3">Phasin</fullName>
    </submittedName>
</protein>
<feature type="domain" description="Phasin" evidence="2">
    <location>
        <begin position="10"/>
        <end position="106"/>
    </location>
</feature>
<dbReference type="NCBIfam" id="TIGR01841">
    <property type="entry name" value="phasin"/>
    <property type="match status" value="1"/>
</dbReference>
<proteinExistence type="predicted"/>
<dbReference type="Proteomes" id="UP000237686">
    <property type="component" value="Unassembled WGS sequence"/>
</dbReference>
<dbReference type="Pfam" id="PF09361">
    <property type="entry name" value="Phasin_2"/>
    <property type="match status" value="1"/>
</dbReference>
<feature type="compositionally biased region" description="Low complexity" evidence="1">
    <location>
        <begin position="160"/>
        <end position="176"/>
    </location>
</feature>